<organism evidence="1 2">
    <name type="scientific">Exserohilum turcicum (strain 28A)</name>
    <name type="common">Northern leaf blight fungus</name>
    <name type="synonym">Setosphaeria turcica</name>
    <dbReference type="NCBI Taxonomy" id="671987"/>
    <lineage>
        <taxon>Eukaryota</taxon>
        <taxon>Fungi</taxon>
        <taxon>Dikarya</taxon>
        <taxon>Ascomycota</taxon>
        <taxon>Pezizomycotina</taxon>
        <taxon>Dothideomycetes</taxon>
        <taxon>Pleosporomycetidae</taxon>
        <taxon>Pleosporales</taxon>
        <taxon>Pleosporineae</taxon>
        <taxon>Pleosporaceae</taxon>
        <taxon>Exserohilum</taxon>
    </lineage>
</organism>
<reference evidence="1 2" key="2">
    <citation type="journal article" date="2013" name="PLoS Genet.">
        <title>Comparative genome structure, secondary metabolite, and effector coding capacity across Cochliobolus pathogens.</title>
        <authorList>
            <person name="Condon B.J."/>
            <person name="Leng Y."/>
            <person name="Wu D."/>
            <person name="Bushley K.E."/>
            <person name="Ohm R.A."/>
            <person name="Otillar R."/>
            <person name="Martin J."/>
            <person name="Schackwitz W."/>
            <person name="Grimwood J."/>
            <person name="MohdZainudin N."/>
            <person name="Xue C."/>
            <person name="Wang R."/>
            <person name="Manning V.A."/>
            <person name="Dhillon B."/>
            <person name="Tu Z.J."/>
            <person name="Steffenson B.J."/>
            <person name="Salamov A."/>
            <person name="Sun H."/>
            <person name="Lowry S."/>
            <person name="LaButti K."/>
            <person name="Han J."/>
            <person name="Copeland A."/>
            <person name="Lindquist E."/>
            <person name="Barry K."/>
            <person name="Schmutz J."/>
            <person name="Baker S.E."/>
            <person name="Ciuffetti L.M."/>
            <person name="Grigoriev I.V."/>
            <person name="Zhong S."/>
            <person name="Turgeon B.G."/>
        </authorList>
    </citation>
    <scope>NUCLEOTIDE SEQUENCE [LARGE SCALE GENOMIC DNA]</scope>
    <source>
        <strain evidence="2">28A</strain>
    </source>
</reference>
<keyword evidence="2" id="KW-1185">Reference proteome</keyword>
<proteinExistence type="predicted"/>
<dbReference type="GeneID" id="19400931"/>
<name>R0K928_EXST2</name>
<accession>R0K928</accession>
<evidence type="ECO:0000313" key="2">
    <source>
        <dbReference type="Proteomes" id="UP000016935"/>
    </source>
</evidence>
<evidence type="ECO:0000313" key="1">
    <source>
        <dbReference type="EMBL" id="EOA85954.1"/>
    </source>
</evidence>
<dbReference type="HOGENOM" id="CLU_1230564_0_0_1"/>
<dbReference type="EMBL" id="KB908626">
    <property type="protein sequence ID" value="EOA85954.1"/>
    <property type="molecule type" value="Genomic_DNA"/>
</dbReference>
<dbReference type="RefSeq" id="XP_008026502.1">
    <property type="nucleotide sequence ID" value="XM_008028311.1"/>
</dbReference>
<dbReference type="Proteomes" id="UP000016935">
    <property type="component" value="Unassembled WGS sequence"/>
</dbReference>
<reference evidence="1 2" key="1">
    <citation type="journal article" date="2012" name="PLoS Pathog.">
        <title>Diverse lifestyles and strategies of plant pathogenesis encoded in the genomes of eighteen Dothideomycetes fungi.</title>
        <authorList>
            <person name="Ohm R.A."/>
            <person name="Feau N."/>
            <person name="Henrissat B."/>
            <person name="Schoch C.L."/>
            <person name="Horwitz B.A."/>
            <person name="Barry K.W."/>
            <person name="Condon B.J."/>
            <person name="Copeland A.C."/>
            <person name="Dhillon B."/>
            <person name="Glaser F."/>
            <person name="Hesse C.N."/>
            <person name="Kosti I."/>
            <person name="LaButti K."/>
            <person name="Lindquist E.A."/>
            <person name="Lucas S."/>
            <person name="Salamov A.A."/>
            <person name="Bradshaw R.E."/>
            <person name="Ciuffetti L."/>
            <person name="Hamelin R.C."/>
            <person name="Kema G.H.J."/>
            <person name="Lawrence C."/>
            <person name="Scott J.A."/>
            <person name="Spatafora J.W."/>
            <person name="Turgeon B.G."/>
            <person name="de Wit P.J.G.M."/>
            <person name="Zhong S."/>
            <person name="Goodwin S.B."/>
            <person name="Grigoriev I.V."/>
        </authorList>
    </citation>
    <scope>NUCLEOTIDE SEQUENCE [LARGE SCALE GENOMIC DNA]</scope>
    <source>
        <strain evidence="2">28A</strain>
    </source>
</reference>
<dbReference type="AlphaFoldDB" id="R0K928"/>
<protein>
    <submittedName>
        <fullName evidence="1">Uncharacterized protein</fullName>
    </submittedName>
</protein>
<sequence>MNLGKFLQRLKQEQASFAQGTARIRKYEKKYIRWRETVMAGKHGTSKAAQRSINARARKLLLDISAIDIAIVLLCAATVSVKDLAVLQKDPKTLENIREWWNSAKRSYLLTKTTRDLECRVGQEDQDISQEGYNCAQDNPAQVRHTNKVETVPLTKGMVGYMADALANGATIEISLPYDARQPYILVPHDWCANALRFHIKQNETALLQNSNCRPSEPITETARF</sequence>
<gene>
    <name evidence="1" type="ORF">SETTUDRAFT_169517</name>
</gene>